<dbReference type="InterPro" id="IPR050109">
    <property type="entry name" value="HTH-type_TetR-like_transc_reg"/>
</dbReference>
<dbReference type="PRINTS" id="PR00455">
    <property type="entry name" value="HTHTETR"/>
</dbReference>
<dbReference type="InterPro" id="IPR036271">
    <property type="entry name" value="Tet_transcr_reg_TetR-rel_C_sf"/>
</dbReference>
<dbReference type="PANTHER" id="PTHR30055">
    <property type="entry name" value="HTH-TYPE TRANSCRIPTIONAL REGULATOR RUTR"/>
    <property type="match status" value="1"/>
</dbReference>
<dbReference type="EMBL" id="JAMPKK010000049">
    <property type="protein sequence ID" value="MEP0866721.1"/>
    <property type="molecule type" value="Genomic_DNA"/>
</dbReference>
<dbReference type="Gene3D" id="1.10.443.10">
    <property type="entry name" value="Intergrase catalytic core"/>
    <property type="match status" value="1"/>
</dbReference>
<evidence type="ECO:0000313" key="6">
    <source>
        <dbReference type="Proteomes" id="UP001442494"/>
    </source>
</evidence>
<dbReference type="RefSeq" id="WP_190420282.1">
    <property type="nucleotide sequence ID" value="NZ_JAMPKK010000049.1"/>
</dbReference>
<name>A0ABV0JVN4_9CYAN</name>
<dbReference type="Pfam" id="PF00440">
    <property type="entry name" value="TetR_N"/>
    <property type="match status" value="1"/>
</dbReference>
<keyword evidence="1 3" id="KW-0238">DNA-binding</keyword>
<dbReference type="Gene3D" id="1.10.10.60">
    <property type="entry name" value="Homeodomain-like"/>
    <property type="match status" value="1"/>
</dbReference>
<feature type="DNA-binding region" description="H-T-H motif" evidence="3">
    <location>
        <begin position="29"/>
        <end position="48"/>
    </location>
</feature>
<evidence type="ECO:0000256" key="2">
    <source>
        <dbReference type="ARBA" id="ARBA00023172"/>
    </source>
</evidence>
<keyword evidence="6" id="KW-1185">Reference proteome</keyword>
<evidence type="ECO:0000313" key="5">
    <source>
        <dbReference type="EMBL" id="MEP0866721.1"/>
    </source>
</evidence>
<dbReference type="InterPro" id="IPR039536">
    <property type="entry name" value="TetR_C_Proteobacteria"/>
</dbReference>
<dbReference type="Proteomes" id="UP001442494">
    <property type="component" value="Unassembled WGS sequence"/>
</dbReference>
<dbReference type="InterPro" id="IPR001647">
    <property type="entry name" value="HTH_TetR"/>
</dbReference>
<dbReference type="SUPFAM" id="SSF48498">
    <property type="entry name" value="Tetracyclin repressor-like, C-terminal domain"/>
    <property type="match status" value="1"/>
</dbReference>
<dbReference type="Gene3D" id="1.10.357.10">
    <property type="entry name" value="Tetracycline Repressor, domain 2"/>
    <property type="match status" value="1"/>
</dbReference>
<comment type="caution">
    <text evidence="5">The sequence shown here is derived from an EMBL/GenBank/DDBJ whole genome shotgun (WGS) entry which is preliminary data.</text>
</comment>
<evidence type="ECO:0000256" key="1">
    <source>
        <dbReference type="ARBA" id="ARBA00023125"/>
    </source>
</evidence>
<dbReference type="Pfam" id="PF14246">
    <property type="entry name" value="TetR_C_7"/>
    <property type="match status" value="1"/>
</dbReference>
<proteinExistence type="predicted"/>
<gene>
    <name evidence="5" type="ORF">NDI37_19905</name>
</gene>
<reference evidence="5 6" key="1">
    <citation type="submission" date="2022-04" db="EMBL/GenBank/DDBJ databases">
        <title>Positive selection, recombination, and allopatry shape intraspecific diversity of widespread and dominant cyanobacteria.</title>
        <authorList>
            <person name="Wei J."/>
            <person name="Shu W."/>
            <person name="Hu C."/>
        </authorList>
    </citation>
    <scope>NUCLEOTIDE SEQUENCE [LARGE SCALE GENOMIC DNA]</scope>
    <source>
        <strain evidence="5 6">GB2-A5</strain>
    </source>
</reference>
<evidence type="ECO:0000256" key="3">
    <source>
        <dbReference type="PROSITE-ProRule" id="PRU00335"/>
    </source>
</evidence>
<dbReference type="Pfam" id="PF00589">
    <property type="entry name" value="Phage_integrase"/>
    <property type="match status" value="1"/>
</dbReference>
<protein>
    <submittedName>
        <fullName evidence="5">TetR/AcrR family transcriptional regulator</fullName>
    </submittedName>
</protein>
<organism evidence="5 6">
    <name type="scientific">Funiculus sociatus GB2-A5</name>
    <dbReference type="NCBI Taxonomy" id="2933946"/>
    <lineage>
        <taxon>Bacteria</taxon>
        <taxon>Bacillati</taxon>
        <taxon>Cyanobacteriota</taxon>
        <taxon>Cyanophyceae</taxon>
        <taxon>Coleofasciculales</taxon>
        <taxon>Coleofasciculaceae</taxon>
        <taxon>Funiculus</taxon>
    </lineage>
</organism>
<evidence type="ECO:0000259" key="4">
    <source>
        <dbReference type="PROSITE" id="PS50977"/>
    </source>
</evidence>
<sequence length="408" mass="45821">MSTPRNPTRQRLIDAALKLFAAQGVTETTTKQIAELADVNEVTLFRHFGNKHGLLLAVIQEAAVFAQLGQTLVQQADQASSLEQALKEYADACLQALERVPEMVRSVVGEAGQYPAENREALGRGFTQANRYVAEYLKAVIDGGQLQAHLPAEKLASLLNGMLLGYAVIEFTSEFHDLWQDREDFLENLVTLFLQGAVSPNPVTLSHAIQLASLATNKIADLPARLVHSILQKAKKQGLQEYALVYVLFGAGLTPAEITQLERSHYISDRDQQFLQITKGLIRQVPVNQWIMGKRYGTYQKNPLTQWLRSRKDTDSALFINAAQQPLTEAEVRQLWQELTTDLIAPEGRSPTIEQVQQTWCVEMLMRGMNLEDMQILTGWENRQLEPYIQKAKEKAALEQAIRLDQKS</sequence>
<accession>A0ABV0JVN4</accession>
<dbReference type="InterPro" id="IPR009057">
    <property type="entry name" value="Homeodomain-like_sf"/>
</dbReference>
<dbReference type="SUPFAM" id="SSF46689">
    <property type="entry name" value="Homeodomain-like"/>
    <property type="match status" value="1"/>
</dbReference>
<dbReference type="InterPro" id="IPR011010">
    <property type="entry name" value="DNA_brk_join_enz"/>
</dbReference>
<dbReference type="SUPFAM" id="SSF56349">
    <property type="entry name" value="DNA breaking-rejoining enzymes"/>
    <property type="match status" value="1"/>
</dbReference>
<dbReference type="PANTHER" id="PTHR30055:SF226">
    <property type="entry name" value="HTH-TYPE TRANSCRIPTIONAL REGULATOR PKSA"/>
    <property type="match status" value="1"/>
</dbReference>
<dbReference type="InterPro" id="IPR013762">
    <property type="entry name" value="Integrase-like_cat_sf"/>
</dbReference>
<keyword evidence="2" id="KW-0233">DNA recombination</keyword>
<feature type="domain" description="HTH tetR-type" evidence="4">
    <location>
        <begin position="6"/>
        <end position="66"/>
    </location>
</feature>
<dbReference type="InterPro" id="IPR002104">
    <property type="entry name" value="Integrase_catalytic"/>
</dbReference>
<dbReference type="PROSITE" id="PS50977">
    <property type="entry name" value="HTH_TETR_2"/>
    <property type="match status" value="1"/>
</dbReference>